<protein>
    <recommendedName>
        <fullName evidence="4">EcsC family protein</fullName>
    </recommendedName>
</protein>
<evidence type="ECO:0000313" key="2">
    <source>
        <dbReference type="EMBL" id="TDU88826.1"/>
    </source>
</evidence>
<dbReference type="RefSeq" id="WP_133978577.1">
    <property type="nucleotide sequence ID" value="NZ_SOCE01000001.1"/>
</dbReference>
<proteinExistence type="predicted"/>
<reference evidence="2 3" key="1">
    <citation type="submission" date="2019-03" db="EMBL/GenBank/DDBJ databases">
        <title>Genomic Encyclopedia of Type Strains, Phase III (KMG-III): the genomes of soil and plant-associated and newly described type strains.</title>
        <authorList>
            <person name="Whitman W."/>
        </authorList>
    </citation>
    <scope>NUCLEOTIDE SEQUENCE [LARGE SCALE GENOMIC DNA]</scope>
    <source>
        <strain evidence="2 3">VKM Ac-2575</strain>
    </source>
</reference>
<keyword evidence="3" id="KW-1185">Reference proteome</keyword>
<dbReference type="OrthoDB" id="4422408at2"/>
<evidence type="ECO:0008006" key="4">
    <source>
        <dbReference type="Google" id="ProtNLM"/>
    </source>
</evidence>
<dbReference type="AlphaFoldDB" id="A0A4R7TBL5"/>
<evidence type="ECO:0000313" key="3">
    <source>
        <dbReference type="Proteomes" id="UP000295151"/>
    </source>
</evidence>
<sequence length="223" mass="23790">MIDPKDLARRGFEKALMSQQALAVANVGRLRRIHPEMSPHELLRYLDRAYLIAVTTSGGAAGATALVPGAGMPGALVDMAAFTEVSVLYVLSCAEVHGLHSEDLERRRLLVLTVLMGDSATGALRKAVGRTGPHWARRIVTAIPMTTTNRLNTLLGPRFITKYGTKQGLLVLSKQVPLGIGVLLGGAGNHMIGRGVLASARKVFDEPPDSWDPAPPASGRTTR</sequence>
<dbReference type="EMBL" id="SOCE01000001">
    <property type="protein sequence ID" value="TDU88826.1"/>
    <property type="molecule type" value="Genomic_DNA"/>
</dbReference>
<organism evidence="2 3">
    <name type="scientific">Kribbella voronezhensis</name>
    <dbReference type="NCBI Taxonomy" id="2512212"/>
    <lineage>
        <taxon>Bacteria</taxon>
        <taxon>Bacillati</taxon>
        <taxon>Actinomycetota</taxon>
        <taxon>Actinomycetes</taxon>
        <taxon>Propionibacteriales</taxon>
        <taxon>Kribbellaceae</taxon>
        <taxon>Kribbella</taxon>
    </lineage>
</organism>
<dbReference type="Proteomes" id="UP000295151">
    <property type="component" value="Unassembled WGS sequence"/>
</dbReference>
<evidence type="ECO:0000256" key="1">
    <source>
        <dbReference type="SAM" id="MobiDB-lite"/>
    </source>
</evidence>
<comment type="caution">
    <text evidence="2">The sequence shown here is derived from an EMBL/GenBank/DDBJ whole genome shotgun (WGS) entry which is preliminary data.</text>
</comment>
<name>A0A4R7TBL5_9ACTN</name>
<feature type="region of interest" description="Disordered" evidence="1">
    <location>
        <begin position="204"/>
        <end position="223"/>
    </location>
</feature>
<gene>
    <name evidence="2" type="ORF">EV138_2377</name>
</gene>
<accession>A0A4R7TBL5</accession>